<gene>
    <name evidence="2" type="ORF">LTR36_009418</name>
</gene>
<name>A0AAV9JSR3_9PEZI</name>
<sequence length="131" mass="14769">MRKIKQGSPESKHSRLRPKQEEEPDIVNRQADGSYLLGISASSEAIAPEQLALELLAERAAAETDADDAMGARSYFTSGTALGGRSSKKADEEYDDMALGMMIRLREQAMQRLESERWLFEPLDRYHSRHL</sequence>
<dbReference type="Proteomes" id="UP001324427">
    <property type="component" value="Unassembled WGS sequence"/>
</dbReference>
<evidence type="ECO:0000313" key="3">
    <source>
        <dbReference type="Proteomes" id="UP001324427"/>
    </source>
</evidence>
<reference evidence="2 3" key="1">
    <citation type="submission" date="2021-11" db="EMBL/GenBank/DDBJ databases">
        <title>Black yeast isolated from Biological Soil Crust.</title>
        <authorList>
            <person name="Kurbessoian T."/>
        </authorList>
    </citation>
    <scope>NUCLEOTIDE SEQUENCE [LARGE SCALE GENOMIC DNA]</scope>
    <source>
        <strain evidence="2 3">CCFEE 5522</strain>
    </source>
</reference>
<dbReference type="EMBL" id="JAVFHQ010000007">
    <property type="protein sequence ID" value="KAK4548508.1"/>
    <property type="molecule type" value="Genomic_DNA"/>
</dbReference>
<keyword evidence="3" id="KW-1185">Reference proteome</keyword>
<evidence type="ECO:0000313" key="2">
    <source>
        <dbReference type="EMBL" id="KAK4548508.1"/>
    </source>
</evidence>
<feature type="compositionally biased region" description="Basic and acidic residues" evidence="1">
    <location>
        <begin position="10"/>
        <end position="21"/>
    </location>
</feature>
<protein>
    <submittedName>
        <fullName evidence="2">Uncharacterized protein</fullName>
    </submittedName>
</protein>
<accession>A0AAV9JSR3</accession>
<organism evidence="2 3">
    <name type="scientific">Oleoguttula mirabilis</name>
    <dbReference type="NCBI Taxonomy" id="1507867"/>
    <lineage>
        <taxon>Eukaryota</taxon>
        <taxon>Fungi</taxon>
        <taxon>Dikarya</taxon>
        <taxon>Ascomycota</taxon>
        <taxon>Pezizomycotina</taxon>
        <taxon>Dothideomycetes</taxon>
        <taxon>Dothideomycetidae</taxon>
        <taxon>Mycosphaerellales</taxon>
        <taxon>Teratosphaeriaceae</taxon>
        <taxon>Oleoguttula</taxon>
    </lineage>
</organism>
<evidence type="ECO:0000256" key="1">
    <source>
        <dbReference type="SAM" id="MobiDB-lite"/>
    </source>
</evidence>
<proteinExistence type="predicted"/>
<feature type="region of interest" description="Disordered" evidence="1">
    <location>
        <begin position="1"/>
        <end position="29"/>
    </location>
</feature>
<dbReference type="AlphaFoldDB" id="A0AAV9JSR3"/>
<comment type="caution">
    <text evidence="2">The sequence shown here is derived from an EMBL/GenBank/DDBJ whole genome shotgun (WGS) entry which is preliminary data.</text>
</comment>